<dbReference type="Proteomes" id="UP000178803">
    <property type="component" value="Unassembled WGS sequence"/>
</dbReference>
<name>A0A1F8DFL2_9BACT</name>
<sequence>MLPKRNVIRHAVHVGGSVEYEPGQSRWEAAQHQALPVNPQPTILGHEETMKQAGALKERNKKVEEAARASLAKFLEESKK</sequence>
<proteinExistence type="predicted"/>
<evidence type="ECO:0000313" key="1">
    <source>
        <dbReference type="EMBL" id="OGM87403.1"/>
    </source>
</evidence>
<gene>
    <name evidence="1" type="ORF">A2614_00265</name>
</gene>
<evidence type="ECO:0000313" key="2">
    <source>
        <dbReference type="Proteomes" id="UP000178803"/>
    </source>
</evidence>
<protein>
    <submittedName>
        <fullName evidence="1">Uncharacterized protein</fullName>
    </submittedName>
</protein>
<dbReference type="EMBL" id="MGIJ01000026">
    <property type="protein sequence ID" value="OGM87403.1"/>
    <property type="molecule type" value="Genomic_DNA"/>
</dbReference>
<comment type="caution">
    <text evidence="1">The sequence shown here is derived from an EMBL/GenBank/DDBJ whole genome shotgun (WGS) entry which is preliminary data.</text>
</comment>
<reference evidence="1 2" key="1">
    <citation type="journal article" date="2016" name="Nat. Commun.">
        <title>Thousands of microbial genomes shed light on interconnected biogeochemical processes in an aquifer system.</title>
        <authorList>
            <person name="Anantharaman K."/>
            <person name="Brown C.T."/>
            <person name="Hug L.A."/>
            <person name="Sharon I."/>
            <person name="Castelle C.J."/>
            <person name="Probst A.J."/>
            <person name="Thomas B.C."/>
            <person name="Singh A."/>
            <person name="Wilkins M.J."/>
            <person name="Karaoz U."/>
            <person name="Brodie E.L."/>
            <person name="Williams K.H."/>
            <person name="Hubbard S.S."/>
            <person name="Banfield J.F."/>
        </authorList>
    </citation>
    <scope>NUCLEOTIDE SEQUENCE [LARGE SCALE GENOMIC DNA]</scope>
</reference>
<accession>A0A1F8DFL2</accession>
<dbReference type="AlphaFoldDB" id="A0A1F8DFL2"/>
<organism evidence="1 2">
    <name type="scientific">Candidatus Woesebacteria bacterium RIFOXYD1_FULL_40_21</name>
    <dbReference type="NCBI Taxonomy" id="1802549"/>
    <lineage>
        <taxon>Bacteria</taxon>
        <taxon>Candidatus Woeseibacteriota</taxon>
    </lineage>
</organism>